<keyword evidence="2" id="KW-1185">Reference proteome</keyword>
<dbReference type="PATRIC" id="fig|1267766.3.peg.897"/>
<evidence type="ECO:0000313" key="2">
    <source>
        <dbReference type="Proteomes" id="UP000034392"/>
    </source>
</evidence>
<sequence length="240" mass="24055">MALRSVAMTMVVVLLAVSAALLIGALWGTFGKLSASLEGFLVAIAGGALIVSLVSELIEPAMKDLSVWTAMISMAVGATVFTGADWLIARFLGEESGGGLLAAITLDGVPENLALGVALIGAGALEVAALAGAIFLSNLPEAAGGAREMVQDGRSKAAVLWLWAATAALLASAAIAGNLLLSGVSSNWLALIRCFASGAVVASLATEVFPKAYNEDRKLAGIATALGLAMAFILGSLSPS</sequence>
<dbReference type="KEGG" id="aay:WYH_00892"/>
<gene>
    <name evidence="1" type="ORF">WYH_00892</name>
</gene>
<dbReference type="AlphaFoldDB" id="A0A0F7KT29"/>
<protein>
    <submittedName>
        <fullName evidence="1">Uncharacterized protein</fullName>
    </submittedName>
</protein>
<reference evidence="1" key="1">
    <citation type="submission" date="2015-05" db="EMBL/GenBank/DDBJ databases">
        <title>The complete genome of Altererythrobacter atlanticus strain 26DY36.</title>
        <authorList>
            <person name="Wu Y.-H."/>
            <person name="Cheng H."/>
            <person name="Wu X.-W."/>
        </authorList>
    </citation>
    <scope>NUCLEOTIDE SEQUENCE [LARGE SCALE GENOMIC DNA]</scope>
    <source>
        <strain evidence="1">26DY36</strain>
    </source>
</reference>
<dbReference type="RefSeq" id="WP_244877960.1">
    <property type="nucleotide sequence ID" value="NZ_CP011452.2"/>
</dbReference>
<organism evidence="1 2">
    <name type="scientific">Croceibacterium atlanticum</name>
    <dbReference type="NCBI Taxonomy" id="1267766"/>
    <lineage>
        <taxon>Bacteria</taxon>
        <taxon>Pseudomonadati</taxon>
        <taxon>Pseudomonadota</taxon>
        <taxon>Alphaproteobacteria</taxon>
        <taxon>Sphingomonadales</taxon>
        <taxon>Erythrobacteraceae</taxon>
        <taxon>Croceibacterium</taxon>
    </lineage>
</organism>
<name>A0A0F7KT29_9SPHN</name>
<proteinExistence type="predicted"/>
<dbReference type="EMBL" id="CP011452">
    <property type="protein sequence ID" value="AKH41940.1"/>
    <property type="molecule type" value="Genomic_DNA"/>
</dbReference>
<dbReference type="STRING" id="1267766.WYH_00892"/>
<dbReference type="Proteomes" id="UP000034392">
    <property type="component" value="Chromosome"/>
</dbReference>
<evidence type="ECO:0000313" key="1">
    <source>
        <dbReference type="EMBL" id="AKH41940.1"/>
    </source>
</evidence>
<accession>A0A0F7KT29</accession>